<evidence type="ECO:0000256" key="1">
    <source>
        <dbReference type="ARBA" id="ARBA00022741"/>
    </source>
</evidence>
<evidence type="ECO:0000259" key="10">
    <source>
        <dbReference type="PROSITE" id="PS51195"/>
    </source>
</evidence>
<dbReference type="PANTHER" id="PTHR47959">
    <property type="entry name" value="ATP-DEPENDENT RNA HELICASE RHLE-RELATED"/>
    <property type="match status" value="1"/>
</dbReference>
<dbReference type="PANTHER" id="PTHR47959:SF1">
    <property type="entry name" value="ATP-DEPENDENT RNA HELICASE DBPA"/>
    <property type="match status" value="1"/>
</dbReference>
<dbReference type="EMBL" id="FWXI01000008">
    <property type="protein sequence ID" value="SMC76626.1"/>
    <property type="molecule type" value="Genomic_DNA"/>
</dbReference>
<feature type="domain" description="DEAD-box RNA helicase Q" evidence="10">
    <location>
        <begin position="3"/>
        <end position="31"/>
    </location>
</feature>
<sequence length="442" mass="48788">MSTNFSTLGIRPELTQFLKESGITQPTPVQIQTIPVIMAGKDVIAQSQTGTGKTLAFLLPILEKLRGSAPHVQALIVTPTRELTLQIKAEAAKLADVLDINVLAVYGGQDVDEQIRKLRGQPHLVIGTPGRLLDHVRRKTLVLSGVTKLVLDEADQMLHMGFLDEIEEVIQLTSSKRQTMLFSATMPPKVRSLAARYMTKPADIRIESANVTLDEIKQVIIELPEEEKLDKLCSMIDEYQPYLAIVFCHTKERAKAVNTALIQRGYKADELHGDLSQTKRAQVMRRFSEAKLQILVATDIAARGLDIEGVTHIFSYDISHDPESYIHRIGRTGRAGETGTAITFVIPGEHMYLRLIEQGIKSSIEKYKANGQKVIKKAKVIVTAPKKVIEKSATDKTATDKKAVSHGGSNLRSRRKPKAASEKAGTGNKTYGDKRKKSKGKA</sequence>
<evidence type="ECO:0000313" key="11">
    <source>
        <dbReference type="EMBL" id="SMC76626.1"/>
    </source>
</evidence>
<dbReference type="SUPFAM" id="SSF52540">
    <property type="entry name" value="P-loop containing nucleoside triphosphate hydrolases"/>
    <property type="match status" value="1"/>
</dbReference>
<dbReference type="Pfam" id="PF00271">
    <property type="entry name" value="Helicase_C"/>
    <property type="match status" value="1"/>
</dbReference>
<evidence type="ECO:0000313" key="12">
    <source>
        <dbReference type="Proteomes" id="UP000192738"/>
    </source>
</evidence>
<dbReference type="InterPro" id="IPR027417">
    <property type="entry name" value="P-loop_NTPase"/>
</dbReference>
<dbReference type="OrthoDB" id="9805696at2"/>
<dbReference type="GO" id="GO:0005829">
    <property type="term" value="C:cytosol"/>
    <property type="evidence" value="ECO:0007669"/>
    <property type="project" value="TreeGrafter"/>
</dbReference>
<protein>
    <submittedName>
        <fullName evidence="11">ATP-dependent RNA helicase DeaD</fullName>
    </submittedName>
</protein>
<evidence type="ECO:0000259" key="8">
    <source>
        <dbReference type="PROSITE" id="PS51192"/>
    </source>
</evidence>
<dbReference type="CDD" id="cd18787">
    <property type="entry name" value="SF2_C_DEAD"/>
    <property type="match status" value="1"/>
</dbReference>
<gene>
    <name evidence="11" type="ORF">SAMN04488500_108170</name>
</gene>
<evidence type="ECO:0000256" key="7">
    <source>
        <dbReference type="SAM" id="MobiDB-lite"/>
    </source>
</evidence>
<evidence type="ECO:0000256" key="3">
    <source>
        <dbReference type="ARBA" id="ARBA00022806"/>
    </source>
</evidence>
<organism evidence="11 12">
    <name type="scientific">Sporomusa malonica</name>
    <dbReference type="NCBI Taxonomy" id="112901"/>
    <lineage>
        <taxon>Bacteria</taxon>
        <taxon>Bacillati</taxon>
        <taxon>Bacillota</taxon>
        <taxon>Negativicutes</taxon>
        <taxon>Selenomonadales</taxon>
        <taxon>Sporomusaceae</taxon>
        <taxon>Sporomusa</taxon>
    </lineage>
</organism>
<feature type="region of interest" description="Disordered" evidence="7">
    <location>
        <begin position="391"/>
        <end position="442"/>
    </location>
</feature>
<dbReference type="AlphaFoldDB" id="A0A1W2BV74"/>
<dbReference type="SMART" id="SM00487">
    <property type="entry name" value="DEXDc"/>
    <property type="match status" value="1"/>
</dbReference>
<dbReference type="GO" id="GO:0003676">
    <property type="term" value="F:nucleic acid binding"/>
    <property type="evidence" value="ECO:0007669"/>
    <property type="project" value="InterPro"/>
</dbReference>
<dbReference type="InterPro" id="IPR001650">
    <property type="entry name" value="Helicase_C-like"/>
</dbReference>
<dbReference type="InterPro" id="IPR044742">
    <property type="entry name" value="DEAD/DEAH_RhlB"/>
</dbReference>
<dbReference type="Gene3D" id="3.40.50.300">
    <property type="entry name" value="P-loop containing nucleotide triphosphate hydrolases"/>
    <property type="match status" value="2"/>
</dbReference>
<dbReference type="InterPro" id="IPR011545">
    <property type="entry name" value="DEAD/DEAH_box_helicase_dom"/>
</dbReference>
<evidence type="ECO:0000256" key="6">
    <source>
        <dbReference type="PROSITE-ProRule" id="PRU00552"/>
    </source>
</evidence>
<dbReference type="Pfam" id="PF00270">
    <property type="entry name" value="DEAD"/>
    <property type="match status" value="1"/>
</dbReference>
<name>A0A1W2BV74_9FIRM</name>
<accession>A0A1W2BV74</accession>
<dbReference type="PROSITE" id="PS51192">
    <property type="entry name" value="HELICASE_ATP_BIND_1"/>
    <property type="match status" value="1"/>
</dbReference>
<feature type="domain" description="Helicase C-terminal" evidence="9">
    <location>
        <begin position="215"/>
        <end position="375"/>
    </location>
</feature>
<proteinExistence type="inferred from homology"/>
<dbReference type="PROSITE" id="PS51194">
    <property type="entry name" value="HELICASE_CTER"/>
    <property type="match status" value="1"/>
</dbReference>
<dbReference type="Proteomes" id="UP000192738">
    <property type="component" value="Unassembled WGS sequence"/>
</dbReference>
<keyword evidence="2" id="KW-0378">Hydrolase</keyword>
<evidence type="ECO:0000256" key="4">
    <source>
        <dbReference type="ARBA" id="ARBA00022840"/>
    </source>
</evidence>
<keyword evidence="4" id="KW-0067">ATP-binding</keyword>
<dbReference type="InterPro" id="IPR014014">
    <property type="entry name" value="RNA_helicase_DEAD_Q_motif"/>
</dbReference>
<feature type="domain" description="Helicase ATP-binding" evidence="8">
    <location>
        <begin position="34"/>
        <end position="204"/>
    </location>
</feature>
<evidence type="ECO:0000259" key="9">
    <source>
        <dbReference type="PROSITE" id="PS51194"/>
    </source>
</evidence>
<dbReference type="RefSeq" id="WP_084575866.1">
    <property type="nucleotide sequence ID" value="NZ_CP155572.1"/>
</dbReference>
<comment type="similarity">
    <text evidence="5">Belongs to the DEAD box helicase family.</text>
</comment>
<feature type="short sequence motif" description="Q motif" evidence="6">
    <location>
        <begin position="3"/>
        <end position="31"/>
    </location>
</feature>
<evidence type="ECO:0000256" key="2">
    <source>
        <dbReference type="ARBA" id="ARBA00022801"/>
    </source>
</evidence>
<dbReference type="GO" id="GO:0016787">
    <property type="term" value="F:hydrolase activity"/>
    <property type="evidence" value="ECO:0007669"/>
    <property type="project" value="UniProtKB-KW"/>
</dbReference>
<dbReference type="GO" id="GO:0005524">
    <property type="term" value="F:ATP binding"/>
    <property type="evidence" value="ECO:0007669"/>
    <property type="project" value="UniProtKB-KW"/>
</dbReference>
<reference evidence="11 12" key="1">
    <citation type="submission" date="2017-04" db="EMBL/GenBank/DDBJ databases">
        <authorList>
            <person name="Afonso C.L."/>
            <person name="Miller P.J."/>
            <person name="Scott M.A."/>
            <person name="Spackman E."/>
            <person name="Goraichik I."/>
            <person name="Dimitrov K.M."/>
            <person name="Suarez D.L."/>
            <person name="Swayne D.E."/>
        </authorList>
    </citation>
    <scope>NUCLEOTIDE SEQUENCE [LARGE SCALE GENOMIC DNA]</scope>
    <source>
        <strain evidence="11 12">DSM 5090</strain>
    </source>
</reference>
<keyword evidence="3 11" id="KW-0347">Helicase</keyword>
<feature type="compositionally biased region" description="Basic and acidic residues" evidence="7">
    <location>
        <begin position="391"/>
        <end position="403"/>
    </location>
</feature>
<dbReference type="InterPro" id="IPR014001">
    <property type="entry name" value="Helicase_ATP-bd"/>
</dbReference>
<keyword evidence="1" id="KW-0547">Nucleotide-binding</keyword>
<evidence type="ECO:0000256" key="5">
    <source>
        <dbReference type="ARBA" id="ARBA00038437"/>
    </source>
</evidence>
<dbReference type="SMART" id="SM00490">
    <property type="entry name" value="HELICc"/>
    <property type="match status" value="1"/>
</dbReference>
<dbReference type="PROSITE" id="PS51195">
    <property type="entry name" value="Q_MOTIF"/>
    <property type="match status" value="1"/>
</dbReference>
<dbReference type="STRING" id="112901.SAMN04488500_108170"/>
<dbReference type="GO" id="GO:0003724">
    <property type="term" value="F:RNA helicase activity"/>
    <property type="evidence" value="ECO:0007669"/>
    <property type="project" value="InterPro"/>
</dbReference>
<dbReference type="CDD" id="cd00268">
    <property type="entry name" value="DEADc"/>
    <property type="match status" value="1"/>
</dbReference>
<dbReference type="InterPro" id="IPR050079">
    <property type="entry name" value="DEAD_box_RNA_helicase"/>
</dbReference>
<keyword evidence="12" id="KW-1185">Reference proteome</keyword>